<dbReference type="SUPFAM" id="SSF50331">
    <property type="entry name" value="MOP-like"/>
    <property type="match status" value="1"/>
</dbReference>
<protein>
    <submittedName>
        <fullName evidence="6">ABC transporter ATP-binding protein</fullName>
    </submittedName>
</protein>
<dbReference type="Pfam" id="PF00005">
    <property type="entry name" value="ABC_tran"/>
    <property type="match status" value="1"/>
</dbReference>
<gene>
    <name evidence="6" type="ORF">PY649_24680</name>
</gene>
<dbReference type="GO" id="GO:0005524">
    <property type="term" value="F:ATP binding"/>
    <property type="evidence" value="ECO:0007669"/>
    <property type="project" value="UniProtKB-KW"/>
</dbReference>
<keyword evidence="2" id="KW-0813">Transport</keyword>
<keyword evidence="3" id="KW-0547">Nucleotide-binding</keyword>
<dbReference type="SUPFAM" id="SSF52540">
    <property type="entry name" value="P-loop containing nucleoside triphosphate hydrolases"/>
    <property type="match status" value="1"/>
</dbReference>
<comment type="similarity">
    <text evidence="1">Belongs to the ABC transporter superfamily.</text>
</comment>
<keyword evidence="4 6" id="KW-0067">ATP-binding</keyword>
<keyword evidence="7" id="KW-1185">Reference proteome</keyword>
<dbReference type="EMBL" id="JARFYM010000025">
    <property type="protein sequence ID" value="MDL2402105.1"/>
    <property type="molecule type" value="Genomic_DNA"/>
</dbReference>
<evidence type="ECO:0000313" key="7">
    <source>
        <dbReference type="Proteomes" id="UP001172645"/>
    </source>
</evidence>
<dbReference type="PROSITE" id="PS00211">
    <property type="entry name" value="ABC_TRANSPORTER_1"/>
    <property type="match status" value="1"/>
</dbReference>
<dbReference type="InterPro" id="IPR003439">
    <property type="entry name" value="ABC_transporter-like_ATP-bd"/>
</dbReference>
<proteinExistence type="inferred from homology"/>
<evidence type="ECO:0000259" key="5">
    <source>
        <dbReference type="PROSITE" id="PS50893"/>
    </source>
</evidence>
<dbReference type="InterPro" id="IPR050093">
    <property type="entry name" value="ABC_SmlMolc_Importer"/>
</dbReference>
<dbReference type="PROSITE" id="PS50893">
    <property type="entry name" value="ABC_TRANSPORTER_2"/>
    <property type="match status" value="1"/>
</dbReference>
<name>A0ABT7K0G7_9HYPH</name>
<reference evidence="6" key="1">
    <citation type="submission" date="2023-06" db="EMBL/GenBank/DDBJ databases">
        <title>Phylogenetic Diversity of Rhizobium strains.</title>
        <authorList>
            <person name="Moura F.T."/>
            <person name="Helene L.C.F."/>
            <person name="Hungria M."/>
        </authorList>
    </citation>
    <scope>NUCLEOTIDE SEQUENCE</scope>
    <source>
        <strain evidence="6">CCGE526</strain>
    </source>
</reference>
<accession>A0ABT7K0G7</accession>
<dbReference type="InterPro" id="IPR003593">
    <property type="entry name" value="AAA+_ATPase"/>
</dbReference>
<dbReference type="InterPro" id="IPR008995">
    <property type="entry name" value="Mo/tungstate-bd_C_term_dom"/>
</dbReference>
<dbReference type="Gene3D" id="3.40.50.300">
    <property type="entry name" value="P-loop containing nucleotide triphosphate hydrolases"/>
    <property type="match status" value="1"/>
</dbReference>
<feature type="domain" description="ABC transporter" evidence="5">
    <location>
        <begin position="4"/>
        <end position="234"/>
    </location>
</feature>
<dbReference type="InterPro" id="IPR017871">
    <property type="entry name" value="ABC_transporter-like_CS"/>
</dbReference>
<dbReference type="Proteomes" id="UP001172645">
    <property type="component" value="Unassembled WGS sequence"/>
</dbReference>
<dbReference type="Gene3D" id="2.40.50.100">
    <property type="match status" value="1"/>
</dbReference>
<dbReference type="InterPro" id="IPR027417">
    <property type="entry name" value="P-loop_NTPase"/>
</dbReference>
<comment type="caution">
    <text evidence="6">The sequence shown here is derived from an EMBL/GenBank/DDBJ whole genome shotgun (WGS) entry which is preliminary data.</text>
</comment>
<organism evidence="6 7">
    <name type="scientific">Rhizobium mayense</name>
    <dbReference type="NCBI Taxonomy" id="1312184"/>
    <lineage>
        <taxon>Bacteria</taxon>
        <taxon>Pseudomonadati</taxon>
        <taxon>Pseudomonadota</taxon>
        <taxon>Alphaproteobacteria</taxon>
        <taxon>Hyphomicrobiales</taxon>
        <taxon>Rhizobiaceae</taxon>
        <taxon>Rhizobium/Agrobacterium group</taxon>
        <taxon>Rhizobium</taxon>
    </lineage>
</organism>
<dbReference type="PANTHER" id="PTHR42781">
    <property type="entry name" value="SPERMIDINE/PUTRESCINE IMPORT ATP-BINDING PROTEIN POTA"/>
    <property type="match status" value="1"/>
</dbReference>
<dbReference type="RefSeq" id="WP_285871453.1">
    <property type="nucleotide sequence ID" value="NZ_JARFYM010000025.1"/>
</dbReference>
<evidence type="ECO:0000256" key="2">
    <source>
        <dbReference type="ARBA" id="ARBA00022448"/>
    </source>
</evidence>
<evidence type="ECO:0000256" key="3">
    <source>
        <dbReference type="ARBA" id="ARBA00022741"/>
    </source>
</evidence>
<sequence length="366" mass="40054">MTTLTLQNVTRTFGDTHAVNRLDLDVAEGEFICLLGPSGCGKSTALRMIAGFETPDEGDILIGGASMLDVPPNRRATSMVFQSHALWSHMTVGGNIAFGLKLRRLPRHMVAQKVASALALVGLDGLEKRYPAQLSGGQQQRVALARSLVLEPRILLLDEPFSSLDAHLRIRLRDELKSIQRRLGLTTIFVTHDQEEAMSLADRIVVMNRGAVEQIATPRTVYERPATLFAAGFIGTMTILPSHHEGGQLTSGAFRVPGLLEDDTKEWAIAIRPEDCELTAPFENGTSLGVVNHVAELGSSRIATVVMEDGVAIKAQIGRRQMIVKDDRVGCRINRVLVYRDGRSPVETTFSARTETRASKKTYSET</sequence>
<evidence type="ECO:0000313" key="6">
    <source>
        <dbReference type="EMBL" id="MDL2402105.1"/>
    </source>
</evidence>
<evidence type="ECO:0000256" key="4">
    <source>
        <dbReference type="ARBA" id="ARBA00022840"/>
    </source>
</evidence>
<evidence type="ECO:0000256" key="1">
    <source>
        <dbReference type="ARBA" id="ARBA00005417"/>
    </source>
</evidence>
<dbReference type="PANTHER" id="PTHR42781:SF4">
    <property type="entry name" value="SPERMIDINE_PUTRESCINE IMPORT ATP-BINDING PROTEIN POTA"/>
    <property type="match status" value="1"/>
</dbReference>
<dbReference type="SMART" id="SM00382">
    <property type="entry name" value="AAA"/>
    <property type="match status" value="1"/>
</dbReference>